<dbReference type="EMBL" id="BAABLD010000001">
    <property type="protein sequence ID" value="GAA5157497.1"/>
    <property type="molecule type" value="Genomic_DNA"/>
</dbReference>
<evidence type="ECO:0008006" key="4">
    <source>
        <dbReference type="Google" id="ProtNLM"/>
    </source>
</evidence>
<evidence type="ECO:0000313" key="3">
    <source>
        <dbReference type="Proteomes" id="UP001500547"/>
    </source>
</evidence>
<name>A0ABP9QB86_9RHOO</name>
<protein>
    <recommendedName>
        <fullName evidence="4">Lipoprotein</fullName>
    </recommendedName>
</protein>
<dbReference type="RefSeq" id="WP_345530839.1">
    <property type="nucleotide sequence ID" value="NZ_BAABLD010000001.1"/>
</dbReference>
<accession>A0ABP9QB86</accession>
<reference evidence="3" key="1">
    <citation type="journal article" date="2019" name="Int. J. Syst. Evol. Microbiol.">
        <title>The Global Catalogue of Microorganisms (GCM) 10K type strain sequencing project: providing services to taxonomists for standard genome sequencing and annotation.</title>
        <authorList>
            <consortium name="The Broad Institute Genomics Platform"/>
            <consortium name="The Broad Institute Genome Sequencing Center for Infectious Disease"/>
            <person name="Wu L."/>
            <person name="Ma J."/>
        </authorList>
    </citation>
    <scope>NUCLEOTIDE SEQUENCE [LARGE SCALE GENOMIC DNA]</scope>
    <source>
        <strain evidence="3">JCM 18715</strain>
    </source>
</reference>
<evidence type="ECO:0000313" key="2">
    <source>
        <dbReference type="EMBL" id="GAA5157497.1"/>
    </source>
</evidence>
<gene>
    <name evidence="2" type="ORF">GCM10025770_00800</name>
</gene>
<keyword evidence="1" id="KW-0732">Signal</keyword>
<organism evidence="2 3">
    <name type="scientific">Viridibacterium curvum</name>
    <dbReference type="NCBI Taxonomy" id="1101404"/>
    <lineage>
        <taxon>Bacteria</taxon>
        <taxon>Pseudomonadati</taxon>
        <taxon>Pseudomonadota</taxon>
        <taxon>Betaproteobacteria</taxon>
        <taxon>Rhodocyclales</taxon>
        <taxon>Rhodocyclaceae</taxon>
        <taxon>Viridibacterium</taxon>
    </lineage>
</organism>
<feature type="signal peptide" evidence="1">
    <location>
        <begin position="1"/>
        <end position="19"/>
    </location>
</feature>
<sequence length="146" mass="16467">MIRSALLFLALAVVTASCASRGSRQPKYDIETDDLKQAPTNELCETYGMRQIRVAEIRAEMLRRQLFTPEELNKVDRRSVEVGMSECALLAAFPSEDADIDEPRSRPGSPVIKSYTFQCLAFRLPYCPATVYEVRDGKIVAIFKEN</sequence>
<feature type="chain" id="PRO_5046025870" description="Lipoprotein" evidence="1">
    <location>
        <begin position="20"/>
        <end position="146"/>
    </location>
</feature>
<evidence type="ECO:0000256" key="1">
    <source>
        <dbReference type="SAM" id="SignalP"/>
    </source>
</evidence>
<proteinExistence type="predicted"/>
<dbReference type="Proteomes" id="UP001500547">
    <property type="component" value="Unassembled WGS sequence"/>
</dbReference>
<comment type="caution">
    <text evidence="2">The sequence shown here is derived from an EMBL/GenBank/DDBJ whole genome shotgun (WGS) entry which is preliminary data.</text>
</comment>
<keyword evidence="3" id="KW-1185">Reference proteome</keyword>
<dbReference type="PROSITE" id="PS51257">
    <property type="entry name" value="PROKAR_LIPOPROTEIN"/>
    <property type="match status" value="1"/>
</dbReference>